<evidence type="ECO:0000256" key="3">
    <source>
        <dbReference type="SAM" id="SignalP"/>
    </source>
</evidence>
<evidence type="ECO:0000313" key="4">
    <source>
        <dbReference type="EMBL" id="QGQ26503.1"/>
    </source>
</evidence>
<dbReference type="AlphaFoldDB" id="A0A6I6AIE1"/>
<feature type="transmembrane region" description="Helical" evidence="2">
    <location>
        <begin position="414"/>
        <end position="432"/>
    </location>
</feature>
<dbReference type="Proteomes" id="UP000427281">
    <property type="component" value="Chromosome"/>
</dbReference>
<evidence type="ECO:0000313" key="5">
    <source>
        <dbReference type="Proteomes" id="UP000427281"/>
    </source>
</evidence>
<keyword evidence="2" id="KW-1133">Transmembrane helix</keyword>
<dbReference type="SUPFAM" id="SSF52317">
    <property type="entry name" value="Class I glutamine amidotransferase-like"/>
    <property type="match status" value="1"/>
</dbReference>
<sequence length="773" mass="85761">MKSPLVFRTPLISMLLLLLFWAQPSLSPAAEQSGAVEVEQVQVGFGGIYKVGRWVPVTLKVTTKEATSLQFTVTALSPDGNPTEVPSQAFECPQPGEYQLRSLFKAGLLDCPLRIRLKEAKSQAVLQEFAYTPRSAQNQFAGMGIKQSVELWATIGEVAGYDTIPETELETLDPNLDQYSVQISDQALLPEDAYGYDTLDTLIVDSDYNVDGVKNRAIRDWVASGGHLVICVGTDQEAYQQSDFAKWIPVKILGTSRVRELSSLELYATVRSRIRGVATASRIQIDAGEVLATSLDGPLLVRVPFGLGVVTFLALDLNTSPLSGWDGLENLCPKLALRGNQVTATRSKNAELGKRISQTGISELETQMFHSQQNFLGVKRASHWWVMGLILVYLLIIGPLDYLVVHRILKKPHITWFTFPTMVLLAAGWGVLTAQQNNGSQLHSTQLNLTDYDATTGQLRGRFYLNLYSPETRRYQVQVMSQIPTTTAQSDKFPTHLCWNGLPETTFAGMYRSAEGTITGPTYAFTPDSTEIKNLPLLKWGTKSLLGDWSQQQPELLTSNLTGNSLGQLSGDLTQHFSGPLKDWVLAYGNRIYLPLVNPEQLEDSYIPADQVWDINGPLVESRNIKGYLTGSVSRRIAARGANAGNVVTEQTEYDAFSKNAYQILKILTFHESSGGFGYTGLSNIAAEQLDLTEQLRLGRAVLFSRLDQPLSQVKLDDTELPQDQQDTYLRVVIPVKRSREIQYELPSLDEKENKEKEELPQQQDTPTGSDQE</sequence>
<feature type="transmembrane region" description="Helical" evidence="2">
    <location>
        <begin position="384"/>
        <end position="405"/>
    </location>
</feature>
<name>A0A6I6AIE1_9PLAN</name>
<feature type="compositionally biased region" description="Basic and acidic residues" evidence="1">
    <location>
        <begin position="744"/>
        <end position="760"/>
    </location>
</feature>
<evidence type="ECO:0000256" key="2">
    <source>
        <dbReference type="SAM" id="Phobius"/>
    </source>
</evidence>
<evidence type="ECO:0008006" key="6">
    <source>
        <dbReference type="Google" id="ProtNLM"/>
    </source>
</evidence>
<proteinExistence type="predicted"/>
<feature type="region of interest" description="Disordered" evidence="1">
    <location>
        <begin position="744"/>
        <end position="773"/>
    </location>
</feature>
<evidence type="ECO:0000256" key="1">
    <source>
        <dbReference type="SAM" id="MobiDB-lite"/>
    </source>
</evidence>
<accession>A0A6I6AIE1</accession>
<feature type="chain" id="PRO_5026006488" description="DUF4350 domain-containing protein" evidence="3">
    <location>
        <begin position="30"/>
        <end position="773"/>
    </location>
</feature>
<keyword evidence="2" id="KW-0812">Transmembrane</keyword>
<organism evidence="4 5">
    <name type="scientific">Gimesia benthica</name>
    <dbReference type="NCBI Taxonomy" id="2608982"/>
    <lineage>
        <taxon>Bacteria</taxon>
        <taxon>Pseudomonadati</taxon>
        <taxon>Planctomycetota</taxon>
        <taxon>Planctomycetia</taxon>
        <taxon>Planctomycetales</taxon>
        <taxon>Planctomycetaceae</taxon>
        <taxon>Gimesia</taxon>
    </lineage>
</organism>
<protein>
    <recommendedName>
        <fullName evidence="6">DUF4350 domain-containing protein</fullName>
    </recommendedName>
</protein>
<reference evidence="4 5" key="1">
    <citation type="submission" date="2019-09" db="EMBL/GenBank/DDBJ databases">
        <title>Gimesia benthica sp. nov., a novel bacterium isolated from deep-sea water of the Northwest Indian Ocean.</title>
        <authorList>
            <person name="Dai X."/>
        </authorList>
    </citation>
    <scope>NUCLEOTIDE SEQUENCE [LARGE SCALE GENOMIC DNA]</scope>
    <source>
        <strain evidence="4 5">E7</strain>
    </source>
</reference>
<keyword evidence="5" id="KW-1185">Reference proteome</keyword>
<dbReference type="RefSeq" id="WP_155366974.1">
    <property type="nucleotide sequence ID" value="NZ_CP043930.1"/>
</dbReference>
<gene>
    <name evidence="4" type="ORF">F1728_29185</name>
</gene>
<keyword evidence="2" id="KW-0472">Membrane</keyword>
<feature type="signal peptide" evidence="3">
    <location>
        <begin position="1"/>
        <end position="29"/>
    </location>
</feature>
<keyword evidence="3" id="KW-0732">Signal</keyword>
<dbReference type="Gene3D" id="3.40.50.880">
    <property type="match status" value="1"/>
</dbReference>
<feature type="compositionally biased region" description="Polar residues" evidence="1">
    <location>
        <begin position="761"/>
        <end position="773"/>
    </location>
</feature>
<dbReference type="KEGG" id="gim:F1728_29185"/>
<dbReference type="InterPro" id="IPR029062">
    <property type="entry name" value="Class_I_gatase-like"/>
</dbReference>
<dbReference type="EMBL" id="CP043930">
    <property type="protein sequence ID" value="QGQ26503.1"/>
    <property type="molecule type" value="Genomic_DNA"/>
</dbReference>